<proteinExistence type="predicted"/>
<protein>
    <submittedName>
        <fullName evidence="1">Uncharacterized protein</fullName>
    </submittedName>
</protein>
<dbReference type="OrthoDB" id="6409833at2759"/>
<name>A0A4Y2G7Y6_ARAVE</name>
<comment type="caution">
    <text evidence="1">The sequence shown here is derived from an EMBL/GenBank/DDBJ whole genome shotgun (WGS) entry which is preliminary data.</text>
</comment>
<evidence type="ECO:0000313" key="2">
    <source>
        <dbReference type="Proteomes" id="UP000499080"/>
    </source>
</evidence>
<evidence type="ECO:0000313" key="1">
    <source>
        <dbReference type="EMBL" id="GBM49840.1"/>
    </source>
</evidence>
<accession>A0A4Y2G7Y6</accession>
<dbReference type="Proteomes" id="UP000499080">
    <property type="component" value="Unassembled WGS sequence"/>
</dbReference>
<reference evidence="1 2" key="1">
    <citation type="journal article" date="2019" name="Sci. Rep.">
        <title>Orb-weaving spider Araneus ventricosus genome elucidates the spidroin gene catalogue.</title>
        <authorList>
            <person name="Kono N."/>
            <person name="Nakamura H."/>
            <person name="Ohtoshi R."/>
            <person name="Moran D.A.P."/>
            <person name="Shinohara A."/>
            <person name="Yoshida Y."/>
            <person name="Fujiwara M."/>
            <person name="Mori M."/>
            <person name="Tomita M."/>
            <person name="Arakawa K."/>
        </authorList>
    </citation>
    <scope>NUCLEOTIDE SEQUENCE [LARGE SCALE GENOMIC DNA]</scope>
</reference>
<organism evidence="1 2">
    <name type="scientific">Araneus ventricosus</name>
    <name type="common">Orbweaver spider</name>
    <name type="synonym">Epeira ventricosa</name>
    <dbReference type="NCBI Taxonomy" id="182803"/>
    <lineage>
        <taxon>Eukaryota</taxon>
        <taxon>Metazoa</taxon>
        <taxon>Ecdysozoa</taxon>
        <taxon>Arthropoda</taxon>
        <taxon>Chelicerata</taxon>
        <taxon>Arachnida</taxon>
        <taxon>Araneae</taxon>
        <taxon>Araneomorphae</taxon>
        <taxon>Entelegynae</taxon>
        <taxon>Araneoidea</taxon>
        <taxon>Araneidae</taxon>
        <taxon>Araneus</taxon>
    </lineage>
</organism>
<gene>
    <name evidence="1" type="ORF">AVEN_191243_1</name>
</gene>
<dbReference type="EMBL" id="BGPR01001274">
    <property type="protein sequence ID" value="GBM49840.1"/>
    <property type="molecule type" value="Genomic_DNA"/>
</dbReference>
<sequence>MSLAKIMDMEWDVEGFFPPELEIPSREIHKRWTYAYLSRDKENIVVDYKKGGEWLLFFDQVHRSDVTGLTEQDYAWQFIKKLVENT</sequence>
<keyword evidence="2" id="KW-1185">Reference proteome</keyword>
<dbReference type="AlphaFoldDB" id="A0A4Y2G7Y6"/>